<dbReference type="GO" id="GO:0046872">
    <property type="term" value="F:metal ion binding"/>
    <property type="evidence" value="ECO:0007669"/>
    <property type="project" value="InterPro"/>
</dbReference>
<dbReference type="InterPro" id="IPR029052">
    <property type="entry name" value="Metallo-depent_PP-like"/>
</dbReference>
<evidence type="ECO:0000313" key="6">
    <source>
        <dbReference type="Proteomes" id="UP000490800"/>
    </source>
</evidence>
<organism evidence="5 6">
    <name type="scientific">Paenibacillus lutrae</name>
    <dbReference type="NCBI Taxonomy" id="2078573"/>
    <lineage>
        <taxon>Bacteria</taxon>
        <taxon>Bacillati</taxon>
        <taxon>Bacillota</taxon>
        <taxon>Bacilli</taxon>
        <taxon>Bacillales</taxon>
        <taxon>Paenibacillaceae</taxon>
        <taxon>Paenibacillus</taxon>
    </lineage>
</organism>
<dbReference type="PANTHER" id="PTHR11575">
    <property type="entry name" value="5'-NUCLEOTIDASE-RELATED"/>
    <property type="match status" value="1"/>
</dbReference>
<dbReference type="InterPro" id="IPR006146">
    <property type="entry name" value="5'-Nucleotdase_CS"/>
</dbReference>
<dbReference type="AlphaFoldDB" id="A0A7X3K090"/>
<accession>A0A7X3K090</accession>
<feature type="domain" description="5'-Nucleotidase C-terminal" evidence="4">
    <location>
        <begin position="296"/>
        <end position="432"/>
    </location>
</feature>
<dbReference type="InterPro" id="IPR006179">
    <property type="entry name" value="5_nucleotidase/apyrase"/>
</dbReference>
<dbReference type="SUPFAM" id="SSF55816">
    <property type="entry name" value="5'-nucleotidase (syn. UDP-sugar hydrolase), C-terminal domain"/>
    <property type="match status" value="1"/>
</dbReference>
<dbReference type="Pfam" id="PF00149">
    <property type="entry name" value="Metallophos"/>
    <property type="match status" value="1"/>
</dbReference>
<evidence type="ECO:0000259" key="3">
    <source>
        <dbReference type="Pfam" id="PF00149"/>
    </source>
</evidence>
<keyword evidence="2" id="KW-0547">Nucleotide-binding</keyword>
<dbReference type="GO" id="GO:0000166">
    <property type="term" value="F:nucleotide binding"/>
    <property type="evidence" value="ECO:0007669"/>
    <property type="project" value="UniProtKB-KW"/>
</dbReference>
<dbReference type="PRINTS" id="PR01607">
    <property type="entry name" value="APYRASEFAMLY"/>
</dbReference>
<gene>
    <name evidence="5" type="ORF">EDM21_15170</name>
</gene>
<dbReference type="GO" id="GO:0030288">
    <property type="term" value="C:outer membrane-bounded periplasmic space"/>
    <property type="evidence" value="ECO:0007669"/>
    <property type="project" value="TreeGrafter"/>
</dbReference>
<evidence type="ECO:0000256" key="2">
    <source>
        <dbReference type="RuleBase" id="RU362119"/>
    </source>
</evidence>
<dbReference type="InterPro" id="IPR036907">
    <property type="entry name" value="5'-Nucleotdase_C_sf"/>
</dbReference>
<dbReference type="InterPro" id="IPR008334">
    <property type="entry name" value="5'-Nucleotdase_C"/>
</dbReference>
<dbReference type="EMBL" id="RHLK01000008">
    <property type="protein sequence ID" value="MVP00850.1"/>
    <property type="molecule type" value="Genomic_DNA"/>
</dbReference>
<keyword evidence="2" id="KW-0378">Hydrolase</keyword>
<dbReference type="GO" id="GO:0008768">
    <property type="term" value="F:UDP-sugar diphosphatase activity"/>
    <property type="evidence" value="ECO:0007669"/>
    <property type="project" value="TreeGrafter"/>
</dbReference>
<dbReference type="GO" id="GO:0009166">
    <property type="term" value="P:nucleotide catabolic process"/>
    <property type="evidence" value="ECO:0007669"/>
    <property type="project" value="InterPro"/>
</dbReference>
<dbReference type="CDD" id="cd00845">
    <property type="entry name" value="MPP_UshA_N_like"/>
    <property type="match status" value="1"/>
</dbReference>
<dbReference type="InterPro" id="IPR004843">
    <property type="entry name" value="Calcineurin-like_PHP"/>
</dbReference>
<reference evidence="5 6" key="1">
    <citation type="journal article" date="2019" name="Microorganisms">
        <title>Paenibacillus lutrae sp. nov., A Chitinolytic Species Isolated from A River Otter in Castril Natural Park, Granada, Spain.</title>
        <authorList>
            <person name="Rodriguez M."/>
            <person name="Reina J.C."/>
            <person name="Bejar V."/>
            <person name="Llamas I."/>
        </authorList>
    </citation>
    <scope>NUCLEOTIDE SEQUENCE [LARGE SCALE GENOMIC DNA]</scope>
    <source>
        <strain evidence="5 6">N10</strain>
    </source>
</reference>
<proteinExistence type="inferred from homology"/>
<comment type="caution">
    <text evidence="5">The sequence shown here is derived from an EMBL/GenBank/DDBJ whole genome shotgun (WGS) entry which is preliminary data.</text>
</comment>
<evidence type="ECO:0000256" key="1">
    <source>
        <dbReference type="ARBA" id="ARBA00022729"/>
    </source>
</evidence>
<keyword evidence="1" id="KW-0732">Signal</keyword>
<dbReference type="RefSeq" id="WP_157336715.1">
    <property type="nucleotide sequence ID" value="NZ_RHLK01000008.1"/>
</dbReference>
<dbReference type="PANTHER" id="PTHR11575:SF23">
    <property type="entry name" value="5-NUCLEOTIDASE FAMILY PROTEIN"/>
    <property type="match status" value="1"/>
</dbReference>
<dbReference type="GO" id="GO:0008253">
    <property type="term" value="F:5'-nucleotidase activity"/>
    <property type="evidence" value="ECO:0007669"/>
    <property type="project" value="TreeGrafter"/>
</dbReference>
<dbReference type="OrthoDB" id="9793179at2"/>
<dbReference type="Pfam" id="PF02872">
    <property type="entry name" value="5_nucleotid_C"/>
    <property type="match status" value="1"/>
</dbReference>
<dbReference type="Gene3D" id="3.60.21.10">
    <property type="match status" value="1"/>
</dbReference>
<keyword evidence="6" id="KW-1185">Reference proteome</keyword>
<dbReference type="Gene3D" id="3.90.780.10">
    <property type="entry name" value="5'-Nucleotidase, C-terminal domain"/>
    <property type="match status" value="1"/>
</dbReference>
<protein>
    <submittedName>
        <fullName evidence="5">Bifunctional metallophosphatase/5'-nucleotidase</fullName>
    </submittedName>
</protein>
<comment type="similarity">
    <text evidence="2">Belongs to the 5'-nucleotidase family.</text>
</comment>
<dbReference type="SUPFAM" id="SSF56300">
    <property type="entry name" value="Metallo-dependent phosphatases"/>
    <property type="match status" value="1"/>
</dbReference>
<sequence length="489" mass="55244">MTINHQSTQTLRILHTNDLHSHFEQMPKIASCFKELKRRYAGEAILTLDIGDHMDRMRLETEGTNGSANIEVMNATGYEAMVPGNNEGLTYDHESLRELFEKHALFPVIGSNIEDTLTGKTPGWMLPYHLIRKGELTVGLIGLTVAFTDYYQLLGWDVRDPMESAAWWVDKLRPQCDVLIVLSHLGIRYDERLAEEIDGIDVILGAHTHHLLEEPLLIRNTLVCAAGKYGNYAGEVKVEVDLTQRRILRMSGRVHPMSEWEDDPVIHEILSRNMELGRRALDIHVAELAGPLELDWYRESALGNLLASALRRWMSAEIGLVNAGQLLRGLAAGPVTLGHLLAICPGPINPCRVKLAGDKLRQALEESLLPEFQEKPIRGYGFRGEVLGMLCIDGMTVRYDPEGEPMNRITEAFIGDEPLEDRRIYSVGMIDMFTFGVGYMSLSEGSDVEYLLPELLRDILREELRLGEHLEEAEEPRWYPFAGKQPLQE</sequence>
<feature type="domain" description="Calcineurin-like phosphoesterase" evidence="3">
    <location>
        <begin position="11"/>
        <end position="210"/>
    </location>
</feature>
<name>A0A7X3K090_9BACL</name>
<dbReference type="Proteomes" id="UP000490800">
    <property type="component" value="Unassembled WGS sequence"/>
</dbReference>
<evidence type="ECO:0000259" key="4">
    <source>
        <dbReference type="Pfam" id="PF02872"/>
    </source>
</evidence>
<dbReference type="PROSITE" id="PS00785">
    <property type="entry name" value="5_NUCLEOTIDASE_1"/>
    <property type="match status" value="1"/>
</dbReference>
<evidence type="ECO:0000313" key="5">
    <source>
        <dbReference type="EMBL" id="MVP00850.1"/>
    </source>
</evidence>